<comment type="caution">
    <text evidence="2">The sequence shown here is derived from an EMBL/GenBank/DDBJ whole genome shotgun (WGS) entry which is preliminary data.</text>
</comment>
<feature type="transmembrane region" description="Helical" evidence="1">
    <location>
        <begin position="75"/>
        <end position="97"/>
    </location>
</feature>
<reference evidence="2 3" key="1">
    <citation type="journal article" date="2016" name="Nat. Commun.">
        <title>Thousands of microbial genomes shed light on interconnected biogeochemical processes in an aquifer system.</title>
        <authorList>
            <person name="Anantharaman K."/>
            <person name="Brown C.T."/>
            <person name="Hug L.A."/>
            <person name="Sharon I."/>
            <person name="Castelle C.J."/>
            <person name="Probst A.J."/>
            <person name="Thomas B.C."/>
            <person name="Singh A."/>
            <person name="Wilkins M.J."/>
            <person name="Karaoz U."/>
            <person name="Brodie E.L."/>
            <person name="Williams K.H."/>
            <person name="Hubbard S.S."/>
            <person name="Banfield J.F."/>
        </authorList>
    </citation>
    <scope>NUCLEOTIDE SEQUENCE [LARGE SCALE GENOMIC DNA]</scope>
</reference>
<proteinExistence type="predicted"/>
<dbReference type="STRING" id="1797714.A3D04_02870"/>
<dbReference type="EMBL" id="MFBD01000030">
    <property type="protein sequence ID" value="OGD88391.1"/>
    <property type="molecule type" value="Genomic_DNA"/>
</dbReference>
<accession>A0A1F5G948</accession>
<evidence type="ECO:0000313" key="2">
    <source>
        <dbReference type="EMBL" id="OGD88391.1"/>
    </source>
</evidence>
<evidence type="ECO:0008006" key="4">
    <source>
        <dbReference type="Google" id="ProtNLM"/>
    </source>
</evidence>
<keyword evidence="1" id="KW-0472">Membrane</keyword>
<evidence type="ECO:0000313" key="3">
    <source>
        <dbReference type="Proteomes" id="UP000177369"/>
    </source>
</evidence>
<keyword evidence="1" id="KW-0812">Transmembrane</keyword>
<name>A0A1F5G948_9BACT</name>
<dbReference type="Proteomes" id="UP000177369">
    <property type="component" value="Unassembled WGS sequence"/>
</dbReference>
<sequence length="132" mass="15266">MASDSRNHQSTKLGFRYEAQERISSDRLVFVVFVFFIISTLTQSALILVNWGTLPPEVPIFYSRPWGEQILARPIYLWILPIITVVFVLTNYFIALFLIQSQYFLNRVLIIFGAIIAFATLYDMTRIVGLLI</sequence>
<organism evidence="2 3">
    <name type="scientific">Candidatus Curtissbacteria bacterium RIFCSPHIGHO2_02_FULL_40_16b</name>
    <dbReference type="NCBI Taxonomy" id="1797714"/>
    <lineage>
        <taxon>Bacteria</taxon>
        <taxon>Candidatus Curtissiibacteriota</taxon>
    </lineage>
</organism>
<evidence type="ECO:0000256" key="1">
    <source>
        <dbReference type="SAM" id="Phobius"/>
    </source>
</evidence>
<keyword evidence="1" id="KW-1133">Transmembrane helix</keyword>
<gene>
    <name evidence="2" type="ORF">A3D04_02870</name>
</gene>
<protein>
    <recommendedName>
        <fullName evidence="4">DUF1648 domain-containing protein</fullName>
    </recommendedName>
</protein>
<feature type="transmembrane region" description="Helical" evidence="1">
    <location>
        <begin position="104"/>
        <end position="122"/>
    </location>
</feature>
<dbReference type="AlphaFoldDB" id="A0A1F5G948"/>
<feature type="transmembrane region" description="Helical" evidence="1">
    <location>
        <begin position="28"/>
        <end position="49"/>
    </location>
</feature>